<dbReference type="InterPro" id="IPR029026">
    <property type="entry name" value="tRNA_m1G_MTases_N"/>
</dbReference>
<dbReference type="STRING" id="200991.AUC31_03330"/>
<dbReference type="InterPro" id="IPR051259">
    <property type="entry name" value="rRNA_Methyltransferase"/>
</dbReference>
<accession>A0A0U2YNP5</accession>
<dbReference type="InterPro" id="IPR013123">
    <property type="entry name" value="SpoU_subst-bd"/>
</dbReference>
<dbReference type="InterPro" id="IPR001537">
    <property type="entry name" value="SpoU_MeTrfase"/>
</dbReference>
<sequence length="257" mass="28239">MKRIESLQNSLVKHWKKLSTTRKERDKFGEFLIEGFHLTEEALNKKDGIKGLIVREGTEIPDAWDIEGLTLYVVTAQIAKEIAETEHTQGIFAHCAQPEYSDSVQEQWQTLLLIDAVQDPGNVGTMIRTAAAAGIDAVVLGKGSADAYNPKTVRSAQGAHFQVPIVKGDLFDWVERLKGRDIPVYGTALYQSVPMYEAESKERFALIVGNEGSGVEPQLLEQTDQNLMVPLYGPAESLNVAVATGILLYSLVPKTGV</sequence>
<evidence type="ECO:0000256" key="1">
    <source>
        <dbReference type="ARBA" id="ARBA00007228"/>
    </source>
</evidence>
<dbReference type="Pfam" id="PF00588">
    <property type="entry name" value="SpoU_methylase"/>
    <property type="match status" value="1"/>
</dbReference>
<dbReference type="PANTHER" id="PTHR43191">
    <property type="entry name" value="RRNA METHYLTRANSFERASE 3"/>
    <property type="match status" value="1"/>
</dbReference>
<keyword evidence="3" id="KW-0808">Transferase</keyword>
<name>A0A0U2YNP5_9BACL</name>
<dbReference type="GO" id="GO:0008173">
    <property type="term" value="F:RNA methyltransferase activity"/>
    <property type="evidence" value="ECO:0007669"/>
    <property type="project" value="InterPro"/>
</dbReference>
<evidence type="ECO:0000259" key="4">
    <source>
        <dbReference type="SMART" id="SM00967"/>
    </source>
</evidence>
<feature type="domain" description="RNA 2-O ribose methyltransferase substrate binding" evidence="4">
    <location>
        <begin position="32"/>
        <end position="101"/>
    </location>
</feature>
<dbReference type="InterPro" id="IPR053888">
    <property type="entry name" value="MRM3-like_sub_bind"/>
</dbReference>
<reference evidence="5" key="1">
    <citation type="submission" date="2016-01" db="EMBL/GenBank/DDBJ databases">
        <title>Complete genome of Planococcus rifietoensis type strain M8.</title>
        <authorList>
            <person name="See-Too W.S."/>
        </authorList>
    </citation>
    <scope>NUCLEOTIDE SEQUENCE [LARGE SCALE GENOMIC DNA]</scope>
    <source>
        <strain evidence="5">M8</strain>
    </source>
</reference>
<dbReference type="GO" id="GO:0003723">
    <property type="term" value="F:RNA binding"/>
    <property type="evidence" value="ECO:0007669"/>
    <property type="project" value="InterPro"/>
</dbReference>
<dbReference type="InterPro" id="IPR029028">
    <property type="entry name" value="Alpha/beta_knot_MTases"/>
</dbReference>
<dbReference type="Gene3D" id="3.30.1330.30">
    <property type="match status" value="1"/>
</dbReference>
<gene>
    <name evidence="5" type="ORF">AUC31_03330</name>
</gene>
<dbReference type="GO" id="GO:0032259">
    <property type="term" value="P:methylation"/>
    <property type="evidence" value="ECO:0007669"/>
    <property type="project" value="UniProtKB-KW"/>
</dbReference>
<dbReference type="InterPro" id="IPR029064">
    <property type="entry name" value="Ribosomal_eL30-like_sf"/>
</dbReference>
<dbReference type="AlphaFoldDB" id="A0A0U2YNP5"/>
<evidence type="ECO:0000313" key="5">
    <source>
        <dbReference type="EMBL" id="ALS74349.1"/>
    </source>
</evidence>
<keyword evidence="6" id="KW-1185">Reference proteome</keyword>
<evidence type="ECO:0000313" key="6">
    <source>
        <dbReference type="Proteomes" id="UP000067683"/>
    </source>
</evidence>
<dbReference type="CDD" id="cd18095">
    <property type="entry name" value="SpoU-like_rRNA-MTase"/>
    <property type="match status" value="1"/>
</dbReference>
<dbReference type="Pfam" id="PF22435">
    <property type="entry name" value="MRM3-like_sub_bind"/>
    <property type="match status" value="1"/>
</dbReference>
<proteinExistence type="inferred from homology"/>
<dbReference type="Gene3D" id="3.40.1280.10">
    <property type="match status" value="1"/>
</dbReference>
<dbReference type="GO" id="GO:0006396">
    <property type="term" value="P:RNA processing"/>
    <property type="evidence" value="ECO:0007669"/>
    <property type="project" value="InterPro"/>
</dbReference>
<dbReference type="PANTHER" id="PTHR43191:SF2">
    <property type="entry name" value="RRNA METHYLTRANSFERASE 3, MITOCHONDRIAL"/>
    <property type="match status" value="1"/>
</dbReference>
<dbReference type="Proteomes" id="UP000067683">
    <property type="component" value="Chromosome"/>
</dbReference>
<dbReference type="SMART" id="SM00967">
    <property type="entry name" value="SpoU_sub_bind"/>
    <property type="match status" value="1"/>
</dbReference>
<keyword evidence="2 5" id="KW-0489">Methyltransferase</keyword>
<dbReference type="EMBL" id="CP013659">
    <property type="protein sequence ID" value="ALS74349.1"/>
    <property type="molecule type" value="Genomic_DNA"/>
</dbReference>
<dbReference type="GO" id="GO:0005737">
    <property type="term" value="C:cytoplasm"/>
    <property type="evidence" value="ECO:0007669"/>
    <property type="project" value="UniProtKB-ARBA"/>
</dbReference>
<evidence type="ECO:0000256" key="3">
    <source>
        <dbReference type="ARBA" id="ARBA00022679"/>
    </source>
</evidence>
<dbReference type="SUPFAM" id="SSF55315">
    <property type="entry name" value="L30e-like"/>
    <property type="match status" value="1"/>
</dbReference>
<dbReference type="RefSeq" id="WP_058381056.1">
    <property type="nucleotide sequence ID" value="NZ_CP013659.2"/>
</dbReference>
<dbReference type="SUPFAM" id="SSF75217">
    <property type="entry name" value="alpha/beta knot"/>
    <property type="match status" value="1"/>
</dbReference>
<organism evidence="5 6">
    <name type="scientific">Planococcus rifietoensis</name>
    <dbReference type="NCBI Taxonomy" id="200991"/>
    <lineage>
        <taxon>Bacteria</taxon>
        <taxon>Bacillati</taxon>
        <taxon>Bacillota</taxon>
        <taxon>Bacilli</taxon>
        <taxon>Bacillales</taxon>
        <taxon>Caryophanaceae</taxon>
        <taxon>Planococcus</taxon>
    </lineage>
</organism>
<dbReference type="KEGG" id="prt:AUC31_03330"/>
<dbReference type="OrthoDB" id="9794400at2"/>
<comment type="similarity">
    <text evidence="1">Belongs to the class IV-like SAM-binding methyltransferase superfamily. RNA methyltransferase TrmH family.</text>
</comment>
<evidence type="ECO:0000256" key="2">
    <source>
        <dbReference type="ARBA" id="ARBA00022603"/>
    </source>
</evidence>
<protein>
    <submittedName>
        <fullName evidence="5">RNA methyltransferase</fullName>
    </submittedName>
</protein>